<dbReference type="PANTHER" id="PTHR21354">
    <property type="entry name" value="ZINC FINGER PROTEIN 511"/>
    <property type="match status" value="1"/>
</dbReference>
<evidence type="ECO:0000313" key="3">
    <source>
        <dbReference type="EMBL" id="KIK23577.1"/>
    </source>
</evidence>
<feature type="region of interest" description="Disordered" evidence="1">
    <location>
        <begin position="1"/>
        <end position="51"/>
    </location>
</feature>
<organism evidence="3 4">
    <name type="scientific">Pisolithus microcarpus 441</name>
    <dbReference type="NCBI Taxonomy" id="765257"/>
    <lineage>
        <taxon>Eukaryota</taxon>
        <taxon>Fungi</taxon>
        <taxon>Dikarya</taxon>
        <taxon>Basidiomycota</taxon>
        <taxon>Agaricomycotina</taxon>
        <taxon>Agaricomycetes</taxon>
        <taxon>Agaricomycetidae</taxon>
        <taxon>Boletales</taxon>
        <taxon>Sclerodermatineae</taxon>
        <taxon>Pisolithaceae</taxon>
        <taxon>Pisolithus</taxon>
    </lineage>
</organism>
<feature type="compositionally biased region" description="Gly residues" evidence="1">
    <location>
        <begin position="340"/>
        <end position="354"/>
    </location>
</feature>
<feature type="domain" description="C2H2-type" evidence="2">
    <location>
        <begin position="132"/>
        <end position="155"/>
    </location>
</feature>
<dbReference type="PANTHER" id="PTHR21354:SF0">
    <property type="entry name" value="ZINC FINGER PROTEIN 511"/>
    <property type="match status" value="1"/>
</dbReference>
<feature type="domain" description="C2H2-type" evidence="2">
    <location>
        <begin position="92"/>
        <end position="115"/>
    </location>
</feature>
<name>A0A0C9ZMI5_9AGAM</name>
<dbReference type="SMART" id="SM00355">
    <property type="entry name" value="ZnF_C2H2"/>
    <property type="match status" value="2"/>
</dbReference>
<feature type="compositionally biased region" description="Basic and acidic residues" evidence="1">
    <location>
        <begin position="189"/>
        <end position="198"/>
    </location>
</feature>
<feature type="compositionally biased region" description="Polar residues" evidence="1">
    <location>
        <begin position="261"/>
        <end position="275"/>
    </location>
</feature>
<feature type="region of interest" description="Disordered" evidence="1">
    <location>
        <begin position="184"/>
        <end position="241"/>
    </location>
</feature>
<dbReference type="HOGENOM" id="CLU_055660_2_0_1"/>
<reference evidence="4" key="2">
    <citation type="submission" date="2015-01" db="EMBL/GenBank/DDBJ databases">
        <title>Evolutionary Origins and Diversification of the Mycorrhizal Mutualists.</title>
        <authorList>
            <consortium name="DOE Joint Genome Institute"/>
            <consortium name="Mycorrhizal Genomics Consortium"/>
            <person name="Kohler A."/>
            <person name="Kuo A."/>
            <person name="Nagy L.G."/>
            <person name="Floudas D."/>
            <person name="Copeland A."/>
            <person name="Barry K.W."/>
            <person name="Cichocki N."/>
            <person name="Veneault-Fourrey C."/>
            <person name="LaButti K."/>
            <person name="Lindquist E.A."/>
            <person name="Lipzen A."/>
            <person name="Lundell T."/>
            <person name="Morin E."/>
            <person name="Murat C."/>
            <person name="Riley R."/>
            <person name="Ohm R."/>
            <person name="Sun H."/>
            <person name="Tunlid A."/>
            <person name="Henrissat B."/>
            <person name="Grigoriev I.V."/>
            <person name="Hibbett D.S."/>
            <person name="Martin F."/>
        </authorList>
    </citation>
    <scope>NUCLEOTIDE SEQUENCE [LARGE SCALE GENOMIC DNA]</scope>
    <source>
        <strain evidence="4">441</strain>
    </source>
</reference>
<gene>
    <name evidence="3" type="ORF">PISMIDRAFT_29371</name>
</gene>
<dbReference type="InterPro" id="IPR039258">
    <property type="entry name" value="ZNF511"/>
</dbReference>
<dbReference type="OrthoDB" id="18440at2759"/>
<dbReference type="Proteomes" id="UP000054018">
    <property type="component" value="Unassembled WGS sequence"/>
</dbReference>
<dbReference type="InterPro" id="IPR013087">
    <property type="entry name" value="Znf_C2H2_type"/>
</dbReference>
<protein>
    <recommendedName>
        <fullName evidence="2">C2H2-type domain-containing protein</fullName>
    </recommendedName>
</protein>
<feature type="compositionally biased region" description="Acidic residues" evidence="1">
    <location>
        <begin position="202"/>
        <end position="236"/>
    </location>
</feature>
<accession>A0A0C9ZMI5</accession>
<dbReference type="PROSITE" id="PS00028">
    <property type="entry name" value="ZINC_FINGER_C2H2_1"/>
    <property type="match status" value="2"/>
</dbReference>
<feature type="region of interest" description="Disordered" evidence="1">
    <location>
        <begin position="256"/>
        <end position="277"/>
    </location>
</feature>
<dbReference type="EMBL" id="KN833724">
    <property type="protein sequence ID" value="KIK23577.1"/>
    <property type="molecule type" value="Genomic_DNA"/>
</dbReference>
<sequence>MGSSKRQRTPSRLSDRSVSTLPTTTTTTNTDHNDDSLYHYPMNKASRTSATNGPELLCTLPPTCNPPHNTPTPLANSRDLEIHYGKYHAHVCEQPGCGFVFPDARLLELHQTECHDPLAALRRERGEKIFACHLASCPRKFLTPKTRRLHLIQAHSYPKEYFFAVTNKGVGGLLKRWGEGASMVRGKWKPRESKEDKVIPNGEDEGEDEMELDGDSEEEVEEEEEEEEEKESDYDGDATPKVSQLHDFDVASPATTPRMATAQSPRQSVTQQSSAEVEKLAQSMTSLSLVPSSIRFGRGGKGGGFVHPELHNPQVARGNFGPRGGRGRARIAANVHPLSGGHGARGGALDGGFRGRSRGSARRVMPPGFVHGGFPRGRGRGSPSERGK</sequence>
<feature type="compositionally biased region" description="Low complexity" evidence="1">
    <location>
        <begin position="20"/>
        <end position="30"/>
    </location>
</feature>
<evidence type="ECO:0000313" key="4">
    <source>
        <dbReference type="Proteomes" id="UP000054018"/>
    </source>
</evidence>
<reference evidence="3 4" key="1">
    <citation type="submission" date="2014-04" db="EMBL/GenBank/DDBJ databases">
        <authorList>
            <consortium name="DOE Joint Genome Institute"/>
            <person name="Kuo A."/>
            <person name="Kohler A."/>
            <person name="Costa M.D."/>
            <person name="Nagy L.G."/>
            <person name="Floudas D."/>
            <person name="Copeland A."/>
            <person name="Barry K.W."/>
            <person name="Cichocki N."/>
            <person name="Veneault-Fourrey C."/>
            <person name="LaButti K."/>
            <person name="Lindquist E.A."/>
            <person name="Lipzen A."/>
            <person name="Lundell T."/>
            <person name="Morin E."/>
            <person name="Murat C."/>
            <person name="Sun H."/>
            <person name="Tunlid A."/>
            <person name="Henrissat B."/>
            <person name="Grigoriev I.V."/>
            <person name="Hibbett D.S."/>
            <person name="Martin F."/>
            <person name="Nordberg H.P."/>
            <person name="Cantor M.N."/>
            <person name="Hua S.X."/>
        </authorList>
    </citation>
    <scope>NUCLEOTIDE SEQUENCE [LARGE SCALE GENOMIC DNA]</scope>
    <source>
        <strain evidence="3 4">441</strain>
    </source>
</reference>
<feature type="compositionally biased region" description="Polar residues" evidence="1">
    <location>
        <begin position="10"/>
        <end position="19"/>
    </location>
</feature>
<feature type="region of interest" description="Disordered" evidence="1">
    <location>
        <begin position="300"/>
        <end position="388"/>
    </location>
</feature>
<evidence type="ECO:0000259" key="2">
    <source>
        <dbReference type="PROSITE" id="PS00028"/>
    </source>
</evidence>
<evidence type="ECO:0000256" key="1">
    <source>
        <dbReference type="SAM" id="MobiDB-lite"/>
    </source>
</evidence>
<keyword evidence="4" id="KW-1185">Reference proteome</keyword>
<proteinExistence type="predicted"/>
<dbReference type="AlphaFoldDB" id="A0A0C9ZMI5"/>